<dbReference type="InterPro" id="IPR002108">
    <property type="entry name" value="ADF-H"/>
</dbReference>
<dbReference type="GO" id="GO:0005884">
    <property type="term" value="C:actin filament"/>
    <property type="evidence" value="ECO:0007669"/>
    <property type="project" value="TreeGrafter"/>
</dbReference>
<evidence type="ECO:0000259" key="3">
    <source>
        <dbReference type="PROSITE" id="PS51263"/>
    </source>
</evidence>
<organism evidence="4 5">
    <name type="scientific">Jimgerdemannia flammicorona</name>
    <dbReference type="NCBI Taxonomy" id="994334"/>
    <lineage>
        <taxon>Eukaryota</taxon>
        <taxon>Fungi</taxon>
        <taxon>Fungi incertae sedis</taxon>
        <taxon>Mucoromycota</taxon>
        <taxon>Mucoromycotina</taxon>
        <taxon>Endogonomycetes</taxon>
        <taxon>Endogonales</taxon>
        <taxon>Endogonaceae</taxon>
        <taxon>Jimgerdemannia</taxon>
    </lineage>
</organism>
<name>A0A433Q1U2_9FUNG</name>
<feature type="compositionally biased region" description="Pro residues" evidence="1">
    <location>
        <begin position="255"/>
        <end position="268"/>
    </location>
</feature>
<feature type="compositionally biased region" description="Basic and acidic residues" evidence="1">
    <location>
        <begin position="277"/>
        <end position="320"/>
    </location>
</feature>
<dbReference type="PROSITE" id="PS50003">
    <property type="entry name" value="PH_DOMAIN"/>
    <property type="match status" value="1"/>
</dbReference>
<dbReference type="PANTHER" id="PTHR10829:SF56">
    <property type="entry name" value="ADF-H DOMAIN-CONTAINING PROTEIN"/>
    <property type="match status" value="1"/>
</dbReference>
<dbReference type="Gene3D" id="3.40.20.10">
    <property type="entry name" value="Severin"/>
    <property type="match status" value="1"/>
</dbReference>
<dbReference type="PROSITE" id="PS51263">
    <property type="entry name" value="ADF_H"/>
    <property type="match status" value="1"/>
</dbReference>
<dbReference type="Pfam" id="PF00169">
    <property type="entry name" value="PH"/>
    <property type="match status" value="1"/>
</dbReference>
<feature type="region of interest" description="Disordered" evidence="1">
    <location>
        <begin position="201"/>
        <end position="349"/>
    </location>
</feature>
<feature type="compositionally biased region" description="Low complexity" evidence="1">
    <location>
        <begin position="224"/>
        <end position="239"/>
    </location>
</feature>
<reference evidence="4 5" key="1">
    <citation type="journal article" date="2018" name="New Phytol.">
        <title>Phylogenomics of Endogonaceae and evolution of mycorrhizas within Mucoromycota.</title>
        <authorList>
            <person name="Chang Y."/>
            <person name="Desiro A."/>
            <person name="Na H."/>
            <person name="Sandor L."/>
            <person name="Lipzen A."/>
            <person name="Clum A."/>
            <person name="Barry K."/>
            <person name="Grigoriev I.V."/>
            <person name="Martin F.M."/>
            <person name="Stajich J.E."/>
            <person name="Smith M.E."/>
            <person name="Bonito G."/>
            <person name="Spatafora J.W."/>
        </authorList>
    </citation>
    <scope>NUCLEOTIDE SEQUENCE [LARGE SCALE GENOMIC DNA]</scope>
    <source>
        <strain evidence="4 5">AD002</strain>
    </source>
</reference>
<feature type="domain" description="PH" evidence="2">
    <location>
        <begin position="361"/>
        <end position="466"/>
    </location>
</feature>
<evidence type="ECO:0000313" key="5">
    <source>
        <dbReference type="Proteomes" id="UP000274822"/>
    </source>
</evidence>
<dbReference type="InterPro" id="IPR001849">
    <property type="entry name" value="PH_domain"/>
</dbReference>
<feature type="compositionally biased region" description="Basic and acidic residues" evidence="1">
    <location>
        <begin position="327"/>
        <end position="349"/>
    </location>
</feature>
<keyword evidence="5" id="KW-1185">Reference proteome</keyword>
<evidence type="ECO:0000256" key="1">
    <source>
        <dbReference type="SAM" id="MobiDB-lite"/>
    </source>
</evidence>
<feature type="region of interest" description="Disordered" evidence="1">
    <location>
        <begin position="56"/>
        <end position="83"/>
    </location>
</feature>
<dbReference type="AlphaFoldDB" id="A0A433Q1U2"/>
<dbReference type="CDD" id="cd00821">
    <property type="entry name" value="PH"/>
    <property type="match status" value="1"/>
</dbReference>
<dbReference type="SMART" id="SM00233">
    <property type="entry name" value="PH"/>
    <property type="match status" value="1"/>
</dbReference>
<dbReference type="InterPro" id="IPR011993">
    <property type="entry name" value="PH-like_dom_sf"/>
</dbReference>
<dbReference type="Proteomes" id="UP000274822">
    <property type="component" value="Unassembled WGS sequence"/>
</dbReference>
<dbReference type="InterPro" id="IPR029006">
    <property type="entry name" value="ADF-H/Gelsolin-like_dom_sf"/>
</dbReference>
<feature type="compositionally biased region" description="Polar residues" evidence="1">
    <location>
        <begin position="205"/>
        <end position="215"/>
    </location>
</feature>
<dbReference type="CDD" id="cd22265">
    <property type="entry name" value="UDM1_RNF168"/>
    <property type="match status" value="1"/>
</dbReference>
<protein>
    <recommendedName>
        <fullName evidence="6">PH domain-containing protein</fullName>
    </recommendedName>
</protein>
<dbReference type="PANTHER" id="PTHR10829">
    <property type="entry name" value="CORTACTIN AND DREBRIN"/>
    <property type="match status" value="1"/>
</dbReference>
<dbReference type="GO" id="GO:0030833">
    <property type="term" value="P:regulation of actin filament polymerization"/>
    <property type="evidence" value="ECO:0007669"/>
    <property type="project" value="TreeGrafter"/>
</dbReference>
<dbReference type="SUPFAM" id="SSF50729">
    <property type="entry name" value="PH domain-like"/>
    <property type="match status" value="1"/>
</dbReference>
<dbReference type="Pfam" id="PF00241">
    <property type="entry name" value="Cofilin_ADF"/>
    <property type="match status" value="1"/>
</dbReference>
<proteinExistence type="predicted"/>
<sequence>MSCDLSDPNILVAYNEIINFEGTNWYVIPALLVRRQMRARSLLPLLQPTPVYTTSLSQRPHLLRPNTNSNLPSSVKEDDRETRQNTLTISRGSFLLTRFTKRRLILGYNDTRDVISLYSKGSGGLSEMRDNLREEVLYGFARLEERYVLITYVSEQVSGVRRARALVHGRAVGALLKAQNASITASNPNDLSDVNIRTRLKLSGENGSAPTTPITPTHPDRPDSPASARRGRPASPSSSADRRTPSLSSISYDAPAPPAPTSPLPSPPLSASSKPPLSRDDAERKARKEENDRVAREEAEKRSREEAERRQAEAADRQRVEQQALESKLRDEAERRAKDESEKAQRETLKKQFVDADKLGQTLLSGYMSVQGGGSPFWKRRYFSIRGKTLYLYRDVLDKNPITSLDLAGTVRGIEDVQPEVLIPNSFRLDLSTPQAAVDGGGSYYFFCDTHQEGQTIVAALSKVSGR</sequence>
<dbReference type="GO" id="GO:0030427">
    <property type="term" value="C:site of polarized growth"/>
    <property type="evidence" value="ECO:0007669"/>
    <property type="project" value="TreeGrafter"/>
</dbReference>
<accession>A0A433Q1U2</accession>
<evidence type="ECO:0008006" key="6">
    <source>
        <dbReference type="Google" id="ProtNLM"/>
    </source>
</evidence>
<evidence type="ECO:0000259" key="2">
    <source>
        <dbReference type="PROSITE" id="PS50003"/>
    </source>
</evidence>
<dbReference type="GO" id="GO:0051015">
    <property type="term" value="F:actin filament binding"/>
    <property type="evidence" value="ECO:0007669"/>
    <property type="project" value="TreeGrafter"/>
</dbReference>
<comment type="caution">
    <text evidence="4">The sequence shown here is derived from an EMBL/GenBank/DDBJ whole genome shotgun (WGS) entry which is preliminary data.</text>
</comment>
<feature type="domain" description="ADF-H" evidence="3">
    <location>
        <begin position="74"/>
        <end position="201"/>
    </location>
</feature>
<dbReference type="GO" id="GO:0030864">
    <property type="term" value="C:cortical actin cytoskeleton"/>
    <property type="evidence" value="ECO:0007669"/>
    <property type="project" value="TreeGrafter"/>
</dbReference>
<evidence type="ECO:0000313" key="4">
    <source>
        <dbReference type="EMBL" id="RUS23736.1"/>
    </source>
</evidence>
<dbReference type="Gene3D" id="2.30.29.30">
    <property type="entry name" value="Pleckstrin-homology domain (PH domain)/Phosphotyrosine-binding domain (PTB)"/>
    <property type="match status" value="1"/>
</dbReference>
<dbReference type="EMBL" id="RBNJ01018745">
    <property type="protein sequence ID" value="RUS23736.1"/>
    <property type="molecule type" value="Genomic_DNA"/>
</dbReference>
<gene>
    <name evidence="4" type="ORF">BC938DRAFT_474699</name>
</gene>
<dbReference type="SUPFAM" id="SSF55753">
    <property type="entry name" value="Actin depolymerizing proteins"/>
    <property type="match status" value="1"/>
</dbReference>